<dbReference type="GO" id="GO:0005737">
    <property type="term" value="C:cytoplasm"/>
    <property type="evidence" value="ECO:0007669"/>
    <property type="project" value="TreeGrafter"/>
</dbReference>
<proteinExistence type="inferred from homology"/>
<dbReference type="InterPro" id="IPR058750">
    <property type="entry name" value="TPR_Epg5"/>
</dbReference>
<accession>A0AAV2IHN7</accession>
<reference evidence="6 7" key="1">
    <citation type="submission" date="2024-04" db="EMBL/GenBank/DDBJ databases">
        <authorList>
            <consortium name="Genoscope - CEA"/>
            <person name="William W."/>
        </authorList>
    </citation>
    <scope>NUCLEOTIDE SEQUENCE [LARGE SCALE GENOMIC DNA]</scope>
</reference>
<sequence length="2666" mass="301735">TKKVKATIESSVNTFSNTENESNAAVDTKAFANELETPGPFKQETEQVNISEKKLEPNQQEIENRIKPEIEHSEVTTEYKDRIETDGSAEPSCPEHNFLTVDNISSEKQDILPGCTNNEKLHVDDGGINEAQEHLTYVPRPKTLPSFTSLVDQLKTVSECSEVSKAQTHKIEDVVPSTANVSLPGYGQKSSSQSSGVLLSPAVVEDPNTPMSRTSPSSPRAKEEVKTSPTAPTKVLEEKSPSLLAQEALARMQVPNTSFTNDEEIKEESHHMTRTKSPMQETIDNFTELNKELRDSEHSVATKCDAALIPKTDEFVNTAPGAVRTHSTSSIKAPTTYPINELEQSKQKTKNKIGPMALSELLGLYYNPQLANMERFVDDFIQRENKKEQHEFYEILSGYFRSRNQLLSVEEDIKTLQKNYGALQKELWIAHIKTLSVQGQCADQARVYITHTYEQCQLIPDVLAKVNTTLENIRSQIADNLSLFAYTSQISKLQVESYIHNLYLSCPVFRDIPKNAPIPGRHEASAPEQHDLQRVKDCISILFMFHRKPISDAEFVNNIRQWTVKLISSLLRVSTFSDHLFILNHLLRCPAGVGKWSVELVQMPSLKPNPAQYQSNFGCPALEYIITAMATVLLPVKAREEFMCHMRINLTEQSTQEDRAWILVDSDGEEVFYYEVVQGDPMPFFMRQQKYIVTTLSSSTAHWLRSSAVFFKFLESQCYLNKLKTVLSWRNHQVGNCFPHTGSVDYDIRRSTEPMMIRLFSLTTVLIQLIGKGLATYSMARYRQLNKRLGRLIRQTMSFVSDHWLNFKTYYGPLAPASIEGLQIEFDQLFMRATYSILTAQKLGSWQFMADMPYTCVSLDSMWQLLWVLHQGQGINLDHLPPVETCKSYLQNPDSWQQLADNLMHMPTSEAIYLLTTFANMAGCRSSDEDGFIHMITLEVFEIAYISNHTREFCSKVGRELLSSIIQTHPMALSFLLTRVKEVMDKLGKMALYLFSELPISIWQPTDPDMLTLRQWILNFDLTTVENQLAQTILAKLNWDVFEETGRLVVDIRFHRQMALLLVEAYTRFISDKKAGFFIMEGMKSMAAYITSAQSPEQKFNNWAWDVAIRLKLHQQSVKVHSPGAADVNFQPPALGLDTWLLPLQRAINNKTPIACFVAITMTNIGHDITTYISEGLELLSILTSSCQYTTAIHVLGCVVPLFIDAPQYLLENQTFCQILQTLLAADESLIKSTKSTIMAVEFPGIVTQQLTQMIQAQVTSHLAHHKADQVISFWLKAIFKVCKYFTDRNSCYVADTLIRWSFVKKGVLDIISDIFKENYKKFCAAAKSRQGLVTSVFSWIANSNTLPSYMDTASFPDFPWLAYMILFVEGEHEVNTSLWQSLIMELHAPSRPNIDNALKAAVLKLQLEQSPSSSRLTIYRWAQQALDTPFDHPLLPILWQRFFALYLGRQVFETNIAQRASVGERFFESTTYNTMMKRMRKRLTDTSAFHMDFDPASEGVKKRKSLPGTPPASEDYQGFDTGSASSPLFEESVEYTSSKEFHQMLARLYQTYKLWLEEPRLHDGNLYLPALPPQYEASRLNQVFQGFMGPWLEFMDLEGVQYNLSCLAADWKKRLTCLKTGAQAATRRNTMNEPGNATERIQRRLRRYDQPKNPPPVPNIQSAVPLINPSLVEDKSSFIQIVKGDLEVLVLFTKLFSDRQAHHCSLDYTYIELIPTLYSNVTKTASCFLTYISLMGECKSKVNPMHRCMGPAIIPVTIEVKELNEIVQRRLEENRAEYNQVMIESVLPPAPNLCIAAVHTENAITMLIKQHQSSTDNSRIRNLNDIACHLFFHLAGLVCDQTDFYPPTRQFLASCIEILGQHFISQDATQTNLALQLCLDKPSVAGLVSPHFVPNSCPDSLVGMYGQLLQVLQSQNLDLVFTLLSKFNISQWLTSSTPPSEHERKRFVETLGSAIMSCGAEPKPDAKLVYGLYMSHLTAVLESNFPSNLYMVLHMILQGRNSEQLHTQVWEILLKTCFSDRTLQANAGRDRAFSVFNVGEIEASVDSHLSTAQVKELLDWLSSYFMHTRMNDSSNITFGLYTRWGRYVPYISMMIGALTRSLITKIMNASDVMSPYQIMELLWQPLVVVVSPWLQPLLQADGTFAVPWVETDDGLAVHMVSTFRTSVLFIYQQMSIQNAPSASGVLSLLLMYYMTAICTKTTRAHLISVFVSEVKNLPWEELRPDLQLLETMTKVKEVASSCCFSLIGHIMPHINWPDVNKFFGSQAHPEVVSHVQAGLAVLLIQCYPKCSLSLSCLIFQASTHLVPLFPSHTLFHYFLRTPCSTNQKMGHLLSASEQFDWSMVTQDGFSRVCNWFLQLCDAKCVLAERSSRLALGLRLLKKVSGFYADVPWSQTVSIKRETYLHCVAQQLCHVTFLPGINAEVFGTVLVNTMSEIEAIETAVPTFGEQEVESVNLLKEILSLLNNSNPDGPWLAAIMTSMTSWLRSSPYSLLLVPCMKAASRSLASLRQMSIVVETGIEVYFVGMDHSSSGLKGWPFILTIFQIPELNQAGYVQDSLAENAFLVLYAYLQHKLPFCQKLGDELLIMEEILDWTNKAHPRAEDEAKIILWWHLLLRLVVRQVELSPPPLTGTVNILSRFTSHLNEVGQERTGKGLLGVIGLGQKS</sequence>
<feature type="compositionally biased region" description="Low complexity" evidence="3">
    <location>
        <begin position="187"/>
        <end position="200"/>
    </location>
</feature>
<evidence type="ECO:0000259" key="4">
    <source>
        <dbReference type="Pfam" id="PF26103"/>
    </source>
</evidence>
<dbReference type="Proteomes" id="UP001497497">
    <property type="component" value="Unassembled WGS sequence"/>
</dbReference>
<feature type="domain" description="Epg5-like TPR" evidence="5">
    <location>
        <begin position="1374"/>
        <end position="1597"/>
    </location>
</feature>
<keyword evidence="2" id="KW-0072">Autophagy</keyword>
<organism evidence="6 7">
    <name type="scientific">Lymnaea stagnalis</name>
    <name type="common">Great pond snail</name>
    <name type="synonym">Helix stagnalis</name>
    <dbReference type="NCBI Taxonomy" id="6523"/>
    <lineage>
        <taxon>Eukaryota</taxon>
        <taxon>Metazoa</taxon>
        <taxon>Spiralia</taxon>
        <taxon>Lophotrochozoa</taxon>
        <taxon>Mollusca</taxon>
        <taxon>Gastropoda</taxon>
        <taxon>Heterobranchia</taxon>
        <taxon>Euthyneura</taxon>
        <taxon>Panpulmonata</taxon>
        <taxon>Hygrophila</taxon>
        <taxon>Lymnaeoidea</taxon>
        <taxon>Lymnaeidae</taxon>
        <taxon>Lymnaea</taxon>
    </lineage>
</organism>
<evidence type="ECO:0000256" key="1">
    <source>
        <dbReference type="ARBA" id="ARBA00010948"/>
    </source>
</evidence>
<feature type="region of interest" description="Disordered" evidence="3">
    <location>
        <begin position="55"/>
        <end position="95"/>
    </location>
</feature>
<feature type="region of interest" description="Disordered" evidence="3">
    <location>
        <begin position="1500"/>
        <end position="1521"/>
    </location>
</feature>
<dbReference type="Pfam" id="PF26103">
    <property type="entry name" value="TPR_Epg5"/>
    <property type="match status" value="1"/>
</dbReference>
<dbReference type="InterPro" id="IPR051436">
    <property type="entry name" value="Autophagy-related_EPG5"/>
</dbReference>
<dbReference type="PANTHER" id="PTHR31139:SF4">
    <property type="entry name" value="ECTOPIC P GRANULES PROTEIN 5 HOMOLOG"/>
    <property type="match status" value="1"/>
</dbReference>
<evidence type="ECO:0000313" key="7">
    <source>
        <dbReference type="Proteomes" id="UP001497497"/>
    </source>
</evidence>
<evidence type="ECO:0000256" key="2">
    <source>
        <dbReference type="ARBA" id="ARBA00023006"/>
    </source>
</evidence>
<dbReference type="Pfam" id="PF26573">
    <property type="entry name" value="TPR_Epg5_2"/>
    <property type="match status" value="1"/>
</dbReference>
<comment type="similarity">
    <text evidence="1">Belongs to the EPG5 family.</text>
</comment>
<keyword evidence="7" id="KW-1185">Reference proteome</keyword>
<feature type="compositionally biased region" description="Low complexity" evidence="3">
    <location>
        <begin position="207"/>
        <end position="219"/>
    </location>
</feature>
<evidence type="ECO:0008006" key="8">
    <source>
        <dbReference type="Google" id="ProtNLM"/>
    </source>
</evidence>
<protein>
    <recommendedName>
        <fullName evidence="8">Ectopic P granules protein 5 homolog</fullName>
    </recommendedName>
</protein>
<evidence type="ECO:0000313" key="6">
    <source>
        <dbReference type="EMBL" id="CAL1544233.1"/>
    </source>
</evidence>
<dbReference type="GO" id="GO:0097352">
    <property type="term" value="P:autophagosome maturation"/>
    <property type="evidence" value="ECO:0007669"/>
    <property type="project" value="TreeGrafter"/>
</dbReference>
<evidence type="ECO:0000256" key="3">
    <source>
        <dbReference type="SAM" id="MobiDB-lite"/>
    </source>
</evidence>
<feature type="non-terminal residue" evidence="6">
    <location>
        <position position="2666"/>
    </location>
</feature>
<dbReference type="InterPro" id="IPR059030">
    <property type="entry name" value="TPR_Epg5_mid"/>
</dbReference>
<feature type="region of interest" description="Disordered" evidence="3">
    <location>
        <begin position="182"/>
        <end position="233"/>
    </location>
</feature>
<feature type="compositionally biased region" description="Basic and acidic residues" evidence="3">
    <location>
        <begin position="55"/>
        <end position="85"/>
    </location>
</feature>
<feature type="non-terminal residue" evidence="6">
    <location>
        <position position="1"/>
    </location>
</feature>
<feature type="domain" description="Epg5-like central TPR repeats" evidence="4">
    <location>
        <begin position="1869"/>
        <end position="2257"/>
    </location>
</feature>
<dbReference type="EMBL" id="CAXITT010000608">
    <property type="protein sequence ID" value="CAL1544233.1"/>
    <property type="molecule type" value="Genomic_DNA"/>
</dbReference>
<comment type="caution">
    <text evidence="6">The sequence shown here is derived from an EMBL/GenBank/DDBJ whole genome shotgun (WGS) entry which is preliminary data.</text>
</comment>
<name>A0AAV2IHN7_LYMST</name>
<evidence type="ECO:0000259" key="5">
    <source>
        <dbReference type="Pfam" id="PF26573"/>
    </source>
</evidence>
<gene>
    <name evidence="6" type="ORF">GSLYS_00017746001</name>
</gene>
<dbReference type="PANTHER" id="PTHR31139">
    <property type="entry name" value="ECTOPIC P GRANULES PROTEIN 5 HOMOLOG"/>
    <property type="match status" value="1"/>
</dbReference>